<dbReference type="Proteomes" id="UP000315983">
    <property type="component" value="Unassembled WGS sequence"/>
</dbReference>
<dbReference type="Proteomes" id="UP000677457">
    <property type="component" value="Unassembled WGS sequence"/>
</dbReference>
<evidence type="ECO:0000256" key="1">
    <source>
        <dbReference type="SAM" id="Phobius"/>
    </source>
</evidence>
<feature type="transmembrane region" description="Helical" evidence="1">
    <location>
        <begin position="122"/>
        <end position="144"/>
    </location>
</feature>
<keyword evidence="5" id="KW-1185">Reference proteome</keyword>
<sequence>MSIITRTDVPPRPRQSVRFSARDLLNTAIFAAILVTYAIGMLGIVSPLVWVYTVRLQALVSGIPVMLLFRRVRYTGMLTLFAAAVAFFYLLTSNTILSAVGIIVLGLVAELIPGAGRYRSKCAVICAYTVFALGFLTPFLPLLVDRDTYPTASSWAQMGYEYVTAADTLPTLPVLGVVALIILVAGSGGGLLGSAILRKYVVRAGLA</sequence>
<dbReference type="NCBIfam" id="TIGR02185">
    <property type="entry name" value="Trep_Strep"/>
    <property type="match status" value="1"/>
</dbReference>
<reference evidence="3 4" key="1">
    <citation type="submission" date="2019-06" db="EMBL/GenBank/DDBJ databases">
        <title>Sequencing the genomes of 1000 actinobacteria strains.</title>
        <authorList>
            <person name="Klenk H.-P."/>
        </authorList>
    </citation>
    <scope>NUCLEOTIDE SEQUENCE [LARGE SCALE GENOMIC DNA]</scope>
    <source>
        <strain evidence="3 4">DSM 44819</strain>
    </source>
</reference>
<evidence type="ECO:0000313" key="5">
    <source>
        <dbReference type="Proteomes" id="UP000677457"/>
    </source>
</evidence>
<name>A0A542XM40_SALAC</name>
<reference evidence="2 5" key="2">
    <citation type="submission" date="2021-03" db="EMBL/GenBank/DDBJ databases">
        <title>Whole genome shotgun sequence of Salinispora arenicola NBRC 105043.</title>
        <authorList>
            <person name="Komaki H."/>
            <person name="Tamura T."/>
        </authorList>
    </citation>
    <scope>NUCLEOTIDE SEQUENCE [LARGE SCALE GENOMIC DNA]</scope>
    <source>
        <strain evidence="2 5">NBRC 105043</strain>
    </source>
</reference>
<dbReference type="AlphaFoldDB" id="A0A542XM40"/>
<evidence type="ECO:0000313" key="4">
    <source>
        <dbReference type="Proteomes" id="UP000315983"/>
    </source>
</evidence>
<organism evidence="3 4">
    <name type="scientific">Salinispora arenicola</name>
    <dbReference type="NCBI Taxonomy" id="168697"/>
    <lineage>
        <taxon>Bacteria</taxon>
        <taxon>Bacillati</taxon>
        <taxon>Actinomycetota</taxon>
        <taxon>Actinomycetes</taxon>
        <taxon>Micromonosporales</taxon>
        <taxon>Micromonosporaceae</taxon>
        <taxon>Salinispora</taxon>
    </lineage>
</organism>
<dbReference type="GeneID" id="93771105"/>
<dbReference type="RefSeq" id="WP_018802151.1">
    <property type="nucleotide sequence ID" value="NZ_BOQM01000060.1"/>
</dbReference>
<evidence type="ECO:0000313" key="2">
    <source>
        <dbReference type="EMBL" id="GIM88102.1"/>
    </source>
</evidence>
<dbReference type="EMBL" id="VFOL01000001">
    <property type="protein sequence ID" value="TQL36713.1"/>
    <property type="molecule type" value="Genomic_DNA"/>
</dbReference>
<dbReference type="Pfam" id="PF09605">
    <property type="entry name" value="Trep_Strep"/>
    <property type="match status" value="1"/>
</dbReference>
<keyword evidence="1" id="KW-1133">Transmembrane helix</keyword>
<protein>
    <submittedName>
        <fullName evidence="3">Energy-coupling factor transport system substrate-specific component</fullName>
    </submittedName>
</protein>
<accession>A0A542XM40</accession>
<dbReference type="EMBL" id="BOQM01000060">
    <property type="protein sequence ID" value="GIM88102.1"/>
    <property type="molecule type" value="Genomic_DNA"/>
</dbReference>
<feature type="transmembrane region" description="Helical" evidence="1">
    <location>
        <begin position="72"/>
        <end position="90"/>
    </location>
</feature>
<comment type="caution">
    <text evidence="3">The sequence shown here is derived from an EMBL/GenBank/DDBJ whole genome shotgun (WGS) entry which is preliminary data.</text>
</comment>
<feature type="transmembrane region" description="Helical" evidence="1">
    <location>
        <begin position="28"/>
        <end position="52"/>
    </location>
</feature>
<gene>
    <name evidence="3" type="ORF">FB564_1827</name>
    <name evidence="2" type="ORF">Sar04_48380</name>
</gene>
<feature type="transmembrane region" description="Helical" evidence="1">
    <location>
        <begin position="174"/>
        <end position="197"/>
    </location>
</feature>
<proteinExistence type="predicted"/>
<evidence type="ECO:0000313" key="3">
    <source>
        <dbReference type="EMBL" id="TQL36713.1"/>
    </source>
</evidence>
<dbReference type="InterPro" id="IPR011733">
    <property type="entry name" value="CHP02185_IM"/>
</dbReference>
<keyword evidence="1" id="KW-0472">Membrane</keyword>
<keyword evidence="1" id="KW-0812">Transmembrane</keyword>
<feature type="transmembrane region" description="Helical" evidence="1">
    <location>
        <begin position="96"/>
        <end position="115"/>
    </location>
</feature>